<evidence type="ECO:0000313" key="2">
    <source>
        <dbReference type="Proteomes" id="UP000027586"/>
    </source>
</evidence>
<evidence type="ECO:0000313" key="1">
    <source>
        <dbReference type="EMBL" id="CDH55355.1"/>
    </source>
</evidence>
<dbReference type="AlphaFoldDB" id="A0A068S026"/>
<keyword evidence="2" id="KW-1185">Reference proteome</keyword>
<proteinExistence type="predicted"/>
<sequence>MSYYPLYNVNPYGYGYQNPFYGQLYPSMTPPYYYGTAGYYPSSYYGGYYGVPYQRPGLLRGLMNRLRYGSYYYPPPYYDYGRYYPEMNQVSTVKDLWKSNEYY</sequence>
<gene>
    <name evidence="1" type="ORF">LCOR_06502.1</name>
</gene>
<organism evidence="1 2">
    <name type="scientific">Lichtheimia corymbifera JMRC:FSU:9682</name>
    <dbReference type="NCBI Taxonomy" id="1263082"/>
    <lineage>
        <taxon>Eukaryota</taxon>
        <taxon>Fungi</taxon>
        <taxon>Fungi incertae sedis</taxon>
        <taxon>Mucoromycota</taxon>
        <taxon>Mucoromycotina</taxon>
        <taxon>Mucoromycetes</taxon>
        <taxon>Mucorales</taxon>
        <taxon>Lichtheimiaceae</taxon>
        <taxon>Lichtheimia</taxon>
    </lineage>
</organism>
<name>A0A068S026_9FUNG</name>
<dbReference type="VEuPathDB" id="FungiDB:LCOR_06502.1"/>
<comment type="caution">
    <text evidence="1">The sequence shown here is derived from an EMBL/GenBank/DDBJ whole genome shotgun (WGS) entry which is preliminary data.</text>
</comment>
<dbReference type="Proteomes" id="UP000027586">
    <property type="component" value="Unassembled WGS sequence"/>
</dbReference>
<accession>A0A068S026</accession>
<dbReference type="EMBL" id="CBTN010000029">
    <property type="protein sequence ID" value="CDH55355.1"/>
    <property type="molecule type" value="Genomic_DNA"/>
</dbReference>
<reference evidence="1" key="1">
    <citation type="submission" date="2013-08" db="EMBL/GenBank/DDBJ databases">
        <title>Gene expansion shapes genome architecture in the human pathogen Lichtheimia corymbifera: an evolutionary genomics analysis in the ancient terrestrial Mucorales (Mucoromycotina).</title>
        <authorList>
            <person name="Schwartze V.U."/>
            <person name="Winter S."/>
            <person name="Shelest E."/>
            <person name="Marcet-Houben M."/>
            <person name="Horn F."/>
            <person name="Wehner S."/>
            <person name="Hoffmann K."/>
            <person name="Riege K."/>
            <person name="Sammeth M."/>
            <person name="Nowrousian M."/>
            <person name="Valiante V."/>
            <person name="Linde J."/>
            <person name="Jacobsen I.D."/>
            <person name="Marz M."/>
            <person name="Brakhage A.A."/>
            <person name="Gabaldon T."/>
            <person name="Bocker S."/>
            <person name="Voigt K."/>
        </authorList>
    </citation>
    <scope>NUCLEOTIDE SEQUENCE [LARGE SCALE GENOMIC DNA]</scope>
    <source>
        <strain evidence="1">FSU 9682</strain>
    </source>
</reference>
<protein>
    <submittedName>
        <fullName evidence="1">Uncharacterized protein</fullName>
    </submittedName>
</protein>